<name>A0ABT5B7I7_9BACT</name>
<keyword evidence="1" id="KW-0175">Coiled coil</keyword>
<sequence>MFVAGLLGCGSPASEGVATTSREVGAPTVAATTREVTTAEAPTIAATSVESEASAPPRPPLGVGPLHHQEPAPWPDPPRWLAVGGGATPEFNQVSIEQDLLLAEEVFGDGGALLFAGGPGSHGVQVEDAAPRGDPLVATLAELFAPRGGRTATYRPTLTNPSSAATSSSALEAVKLAVAESGPPLLVYLAGHGERGDPPRDGGLSLWGQTTLRVAKLAEVLDAGQRPAQVVATSCFSGAFAELVFARADSEAGPAKPLRCGLFAATAEREASGCDPNPDRAAQEGYSLHLLNALRGRGRGGEALPPAELDLDGDGQISLLEAHARARIASEGIDVPTTTSERWLRATAPRRGKSRTAALPEEDAVIARLSAALGYVGREAEVESDFRNVLKDMADAYARLDAASGREDTAYRAAAAELLARFPVLDDPWHPDFAPTLAAHRVDIAGLLADSPQYAEFRAAQADAATAQGEVAELLARSAKLERLVRALENRTLAGRLKARGGAAWSTFEALLACERGRP</sequence>
<keyword evidence="4" id="KW-1185">Reference proteome</keyword>
<accession>A0ABT5B7I7</accession>
<protein>
    <recommendedName>
        <fullName evidence="5">Caspase domain-containing protein</fullName>
    </recommendedName>
</protein>
<evidence type="ECO:0000256" key="2">
    <source>
        <dbReference type="SAM" id="MobiDB-lite"/>
    </source>
</evidence>
<feature type="coiled-coil region" evidence="1">
    <location>
        <begin position="464"/>
        <end position="491"/>
    </location>
</feature>
<evidence type="ECO:0008006" key="5">
    <source>
        <dbReference type="Google" id="ProtNLM"/>
    </source>
</evidence>
<organism evidence="3 4">
    <name type="scientific">Nannocystis radixulma</name>
    <dbReference type="NCBI Taxonomy" id="2995305"/>
    <lineage>
        <taxon>Bacteria</taxon>
        <taxon>Pseudomonadati</taxon>
        <taxon>Myxococcota</taxon>
        <taxon>Polyangia</taxon>
        <taxon>Nannocystales</taxon>
        <taxon>Nannocystaceae</taxon>
        <taxon>Nannocystis</taxon>
    </lineage>
</organism>
<evidence type="ECO:0000313" key="3">
    <source>
        <dbReference type="EMBL" id="MDC0669693.1"/>
    </source>
</evidence>
<feature type="region of interest" description="Disordered" evidence="2">
    <location>
        <begin position="12"/>
        <end position="75"/>
    </location>
</feature>
<dbReference type="EMBL" id="JAQNDN010000010">
    <property type="protein sequence ID" value="MDC0669693.1"/>
    <property type="molecule type" value="Genomic_DNA"/>
</dbReference>
<evidence type="ECO:0000256" key="1">
    <source>
        <dbReference type="SAM" id="Coils"/>
    </source>
</evidence>
<dbReference type="RefSeq" id="WP_271999478.1">
    <property type="nucleotide sequence ID" value="NZ_JAQNDN010000010.1"/>
</dbReference>
<dbReference type="Proteomes" id="UP001217838">
    <property type="component" value="Unassembled WGS sequence"/>
</dbReference>
<evidence type="ECO:0000313" key="4">
    <source>
        <dbReference type="Proteomes" id="UP001217838"/>
    </source>
</evidence>
<gene>
    <name evidence="3" type="ORF">POL58_18210</name>
</gene>
<feature type="compositionally biased region" description="Low complexity" evidence="2">
    <location>
        <begin position="26"/>
        <end position="43"/>
    </location>
</feature>
<comment type="caution">
    <text evidence="3">The sequence shown here is derived from an EMBL/GenBank/DDBJ whole genome shotgun (WGS) entry which is preliminary data.</text>
</comment>
<reference evidence="3 4" key="1">
    <citation type="submission" date="2022-11" db="EMBL/GenBank/DDBJ databases">
        <title>Minimal conservation of predation-associated metabolite biosynthetic gene clusters underscores biosynthetic potential of Myxococcota including descriptions for ten novel species: Archangium lansinium sp. nov., Myxococcus landrumus sp. nov., Nannocystis bai.</title>
        <authorList>
            <person name="Ahearne A."/>
            <person name="Stevens C."/>
            <person name="Dowd S."/>
        </authorList>
    </citation>
    <scope>NUCLEOTIDE SEQUENCE [LARGE SCALE GENOMIC DNA]</scope>
    <source>
        <strain evidence="3 4">NCELM</strain>
    </source>
</reference>
<proteinExistence type="predicted"/>